<evidence type="ECO:0000259" key="2">
    <source>
        <dbReference type="PROSITE" id="PS50164"/>
    </source>
</evidence>
<dbReference type="Gene3D" id="3.40.1440.10">
    <property type="entry name" value="GIY-YIG endonuclease"/>
    <property type="match status" value="1"/>
</dbReference>
<dbReference type="GO" id="GO:0005524">
    <property type="term" value="F:ATP binding"/>
    <property type="evidence" value="ECO:0007669"/>
    <property type="project" value="UniProtKB-KW"/>
</dbReference>
<dbReference type="AlphaFoldDB" id="A0A7J6SWK2"/>
<keyword evidence="1" id="KW-0234">DNA repair</keyword>
<comment type="catalytic activity">
    <reaction evidence="1">
        <text>ATP + H2O = ADP + phosphate + H(+)</text>
        <dbReference type="Rhea" id="RHEA:13065"/>
        <dbReference type="ChEBI" id="CHEBI:15377"/>
        <dbReference type="ChEBI" id="CHEBI:15378"/>
        <dbReference type="ChEBI" id="CHEBI:30616"/>
        <dbReference type="ChEBI" id="CHEBI:43474"/>
        <dbReference type="ChEBI" id="CHEBI:456216"/>
        <dbReference type="EC" id="5.6.2.3"/>
    </reaction>
</comment>
<dbReference type="EMBL" id="JABANO010015636">
    <property type="protein sequence ID" value="KAF4736546.1"/>
    <property type="molecule type" value="Genomic_DNA"/>
</dbReference>
<dbReference type="GO" id="GO:0006310">
    <property type="term" value="P:DNA recombination"/>
    <property type="evidence" value="ECO:0007669"/>
    <property type="project" value="UniProtKB-KW"/>
</dbReference>
<sequence>MPPRTRRRITTHRCRQCGTYTTSSGNCRVCSRRALNRPLHPNTSSPSTPNAQPFQVPVPSPLRSVSHCECCMRSPTVAFPFDCHHHISANLVSRHYGAVNRHSLAKPTLRLCGLCYRYLSPGPLPHSGHAKWAIAWPSVLCTYLFSTPPTADALLFVQCLPRRLRQLWQPMFNSLSIAIQRYWDTPPALVDITSQRSEYLADVESNEIHRIITCNDALPCDTIRCLYGCFAHPSDCGSIGFQHVIGLVDPNFHFADSNPDKSLRGRRPDWLESRMFLNTWVVAPSTFIPHERDVGLQLATCAEHDGGGCKEYCHVPQNPTGHLCSPWGDQLSHAVFVSRKLLPARKAFNSHAWSLTSMQGGYQGLSSFFLSTERRFDIHDPDITYPQECLAVAYRPDIRALLFQILADDVIHLLNEAAVAGDSAAIALQRTVFANLNDPSIWRRFINDDPQNRQARIPVFPFPRVADSAAFIIHLILSMGRYDCEPQIFAVPTLLAAMQVAGLAPIDREANTADVYNLVKQYILMQARWMPGGVRSFDRNIIKATSILSSLLLRGELAHEGTPLVLTRSLQALHTESSEHLLQDIRRNLATVLHDSVPGAPSVEAIVNSTLSQPLQWRPMLSQAPYQSPASLYEQQEALDQLCTTIDCFASGLYSFTRGHVCAGSAGSGKTHLLLTGTMYCRARGLETVMTALSSERASELGGFHLHRLVPLPIFSRNRQCDVRVSAERCIVNLSYKPDLLLTLRRIDVWCIDEIGLISAETFSILDLVLQHVKDNTLPFGGCLVLGTGDMLQLNPSTGRPLWVSPHVLTTFTVIPLKHMVRAAGDGNLMRCLDILRQPFITDENLLQITDLIEENCRFVPTFADVPFNTGTIRLFSRKIAEREEAARLARMIELDESITSVHHIAVDEVTTNLGGAAIWRIATESESTAITAHVQEPYDLRLYDGCIIRFTRNHKSRSFSNGQLGVIRRAEAPVTVYVAPCGARSVPDISYVRTHWTLLTVSPMVSPVLPLRRHGYGRRQQLPLKVYVSSTIHRALGSTMSQIACRFSQTDPRFRLWDRRLLYVALSRVRSLGHIVFVGPRQDTFHCITEVARRRGQFDDYIHHLLSVVEGAPNLGSPQIDLTLLPIMPLDCELPHTPTGFVYALISMRTREVYVGQTSDVDKRLRQHNSSRGSVFTRALHRQPFALLALMHGFNPELRGDHLVAARERIEASWKSRLRSLQRLAQAADVLDTGSLLAHENDLVFVVCSRV</sequence>
<proteinExistence type="inferred from homology"/>
<evidence type="ECO:0000313" key="6">
    <source>
        <dbReference type="Proteomes" id="UP000574390"/>
    </source>
</evidence>
<comment type="similarity">
    <text evidence="1">Belongs to the helicase family.</text>
</comment>
<keyword evidence="1" id="KW-0347">Helicase</keyword>
<dbReference type="PROSITE" id="PS50164">
    <property type="entry name" value="GIY_YIG"/>
    <property type="match status" value="1"/>
</dbReference>
<dbReference type="GO" id="GO:0000723">
    <property type="term" value="P:telomere maintenance"/>
    <property type="evidence" value="ECO:0007669"/>
    <property type="project" value="InterPro"/>
</dbReference>
<comment type="cofactor">
    <cofactor evidence="1">
        <name>Mg(2+)</name>
        <dbReference type="ChEBI" id="CHEBI:18420"/>
    </cofactor>
</comment>
<organism evidence="4 5">
    <name type="scientific">Perkinsus olseni</name>
    <name type="common">Perkinsus atlanticus</name>
    <dbReference type="NCBI Taxonomy" id="32597"/>
    <lineage>
        <taxon>Eukaryota</taxon>
        <taxon>Sar</taxon>
        <taxon>Alveolata</taxon>
        <taxon>Perkinsozoa</taxon>
        <taxon>Perkinsea</taxon>
        <taxon>Perkinsida</taxon>
        <taxon>Perkinsidae</taxon>
        <taxon>Perkinsus</taxon>
    </lineage>
</organism>
<dbReference type="InterPro" id="IPR027417">
    <property type="entry name" value="P-loop_NTPase"/>
</dbReference>
<dbReference type="EC" id="5.6.2.3" evidence="1"/>
<dbReference type="Pfam" id="PF05970">
    <property type="entry name" value="PIF1"/>
    <property type="match status" value="1"/>
</dbReference>
<dbReference type="InterPro" id="IPR000305">
    <property type="entry name" value="GIY-YIG_endonuc"/>
</dbReference>
<name>A0A7J6SWK2_PEROL</name>
<dbReference type="InterPro" id="IPR035901">
    <property type="entry name" value="GIY-YIG_endonuc_sf"/>
</dbReference>
<dbReference type="PANTHER" id="PTHR47642:SF5">
    <property type="entry name" value="ATP-DEPENDENT DNA HELICASE"/>
    <property type="match status" value="1"/>
</dbReference>
<dbReference type="GO" id="GO:0016787">
    <property type="term" value="F:hydrolase activity"/>
    <property type="evidence" value="ECO:0007669"/>
    <property type="project" value="UniProtKB-KW"/>
</dbReference>
<dbReference type="Pfam" id="PF01541">
    <property type="entry name" value="GIY-YIG"/>
    <property type="match status" value="1"/>
</dbReference>
<dbReference type="Gene3D" id="3.40.50.300">
    <property type="entry name" value="P-loop containing nucleotide triphosphate hydrolases"/>
    <property type="match status" value="1"/>
</dbReference>
<keyword evidence="1" id="KW-0067">ATP-binding</keyword>
<accession>A0A7J6SWK2</accession>
<protein>
    <recommendedName>
        <fullName evidence="1">ATP-dependent DNA helicase</fullName>
        <ecNumber evidence="1">5.6.2.3</ecNumber>
    </recommendedName>
</protein>
<dbReference type="SUPFAM" id="SSF52540">
    <property type="entry name" value="P-loop containing nucleoside triphosphate hydrolases"/>
    <property type="match status" value="2"/>
</dbReference>
<evidence type="ECO:0000313" key="3">
    <source>
        <dbReference type="EMBL" id="KAF4710055.1"/>
    </source>
</evidence>
<evidence type="ECO:0000313" key="4">
    <source>
        <dbReference type="EMBL" id="KAF4736546.1"/>
    </source>
</evidence>
<keyword evidence="1" id="KW-0547">Nucleotide-binding</keyword>
<dbReference type="Proteomes" id="UP000553632">
    <property type="component" value="Unassembled WGS sequence"/>
</dbReference>
<gene>
    <name evidence="3" type="ORF">FOZ62_025971</name>
    <name evidence="4" type="ORF">FOZ63_027166</name>
</gene>
<dbReference type="Proteomes" id="UP000574390">
    <property type="component" value="Unassembled WGS sequence"/>
</dbReference>
<keyword evidence="1" id="KW-0227">DNA damage</keyword>
<dbReference type="SUPFAM" id="SSF82771">
    <property type="entry name" value="GIY-YIG endonuclease"/>
    <property type="match status" value="1"/>
</dbReference>
<keyword evidence="1" id="KW-0378">Hydrolase</keyword>
<comment type="caution">
    <text evidence="4">The sequence shown here is derived from an EMBL/GenBank/DDBJ whole genome shotgun (WGS) entry which is preliminary data.</text>
</comment>
<reference evidence="5 6" key="1">
    <citation type="submission" date="2020-04" db="EMBL/GenBank/DDBJ databases">
        <title>Perkinsus olseni comparative genomics.</title>
        <authorList>
            <person name="Bogema D.R."/>
        </authorList>
    </citation>
    <scope>NUCLEOTIDE SEQUENCE [LARGE SCALE GENOMIC DNA]</scope>
    <source>
        <strain evidence="3">ATCC PRA-205</strain>
        <strain evidence="4 5">ATCC PRA-207</strain>
    </source>
</reference>
<keyword evidence="1" id="KW-0233">DNA recombination</keyword>
<evidence type="ECO:0000313" key="5">
    <source>
        <dbReference type="Proteomes" id="UP000553632"/>
    </source>
</evidence>
<dbReference type="InterPro" id="IPR051055">
    <property type="entry name" value="PIF1_helicase"/>
</dbReference>
<dbReference type="EMBL" id="JABANM010028222">
    <property type="protein sequence ID" value="KAF4710055.1"/>
    <property type="molecule type" value="Genomic_DNA"/>
</dbReference>
<dbReference type="GO" id="GO:0006281">
    <property type="term" value="P:DNA repair"/>
    <property type="evidence" value="ECO:0007669"/>
    <property type="project" value="UniProtKB-KW"/>
</dbReference>
<feature type="domain" description="GIY-YIG" evidence="2">
    <location>
        <begin position="1139"/>
        <end position="1225"/>
    </location>
</feature>
<dbReference type="PANTHER" id="PTHR47642">
    <property type="entry name" value="ATP-DEPENDENT DNA HELICASE"/>
    <property type="match status" value="1"/>
</dbReference>
<dbReference type="GO" id="GO:0043139">
    <property type="term" value="F:5'-3' DNA helicase activity"/>
    <property type="evidence" value="ECO:0007669"/>
    <property type="project" value="UniProtKB-EC"/>
</dbReference>
<evidence type="ECO:0000256" key="1">
    <source>
        <dbReference type="RuleBase" id="RU363044"/>
    </source>
</evidence>
<dbReference type="InterPro" id="IPR010285">
    <property type="entry name" value="DNA_helicase_pif1-like_DEAD"/>
</dbReference>
<keyword evidence="5" id="KW-1185">Reference proteome</keyword>